<accession>A0ABP8DB09</accession>
<name>A0ABP8DB09_9ACTN</name>
<dbReference type="RefSeq" id="WP_345128994.1">
    <property type="nucleotide sequence ID" value="NZ_BAABAT010000011.1"/>
</dbReference>
<proteinExistence type="predicted"/>
<comment type="caution">
    <text evidence="1">The sequence shown here is derived from an EMBL/GenBank/DDBJ whole genome shotgun (WGS) entry which is preliminary data.</text>
</comment>
<gene>
    <name evidence="1" type="ORF">GCM10022255_044020</name>
</gene>
<evidence type="ECO:0008006" key="3">
    <source>
        <dbReference type="Google" id="ProtNLM"/>
    </source>
</evidence>
<keyword evidence="2" id="KW-1185">Reference proteome</keyword>
<dbReference type="EMBL" id="BAABAT010000011">
    <property type="protein sequence ID" value="GAA4251426.1"/>
    <property type="molecule type" value="Genomic_DNA"/>
</dbReference>
<evidence type="ECO:0000313" key="2">
    <source>
        <dbReference type="Proteomes" id="UP001500620"/>
    </source>
</evidence>
<organism evidence="1 2">
    <name type="scientific">Dactylosporangium darangshiense</name>
    <dbReference type="NCBI Taxonomy" id="579108"/>
    <lineage>
        <taxon>Bacteria</taxon>
        <taxon>Bacillati</taxon>
        <taxon>Actinomycetota</taxon>
        <taxon>Actinomycetes</taxon>
        <taxon>Micromonosporales</taxon>
        <taxon>Micromonosporaceae</taxon>
        <taxon>Dactylosporangium</taxon>
    </lineage>
</organism>
<protein>
    <recommendedName>
        <fullName evidence="3">Alanine-rich protein</fullName>
    </recommendedName>
</protein>
<evidence type="ECO:0000313" key="1">
    <source>
        <dbReference type="EMBL" id="GAA4251426.1"/>
    </source>
</evidence>
<reference evidence="2" key="1">
    <citation type="journal article" date="2019" name="Int. J. Syst. Evol. Microbiol.">
        <title>The Global Catalogue of Microorganisms (GCM) 10K type strain sequencing project: providing services to taxonomists for standard genome sequencing and annotation.</title>
        <authorList>
            <consortium name="The Broad Institute Genomics Platform"/>
            <consortium name="The Broad Institute Genome Sequencing Center for Infectious Disease"/>
            <person name="Wu L."/>
            <person name="Ma J."/>
        </authorList>
    </citation>
    <scope>NUCLEOTIDE SEQUENCE [LARGE SCALE GENOMIC DNA]</scope>
    <source>
        <strain evidence="2">JCM 17441</strain>
    </source>
</reference>
<dbReference type="Proteomes" id="UP001500620">
    <property type="component" value="Unassembled WGS sequence"/>
</dbReference>
<dbReference type="Gene3D" id="3.20.20.80">
    <property type="entry name" value="Glycosidases"/>
    <property type="match status" value="1"/>
</dbReference>
<sequence length="368" mass="38795">MVTLTGHAYCWDVLGDPAFPDRVAELGLSSVTLAAAYHGVRAATPMHPRHQIVDASHGALYRPVRPEAWRGHRLRPLTPGWMTAADPFAEAAATLRAAGLAVTAWVVLAHNSRLGEANPDLTVVNCYGERYPYALCPSWPDVREYAATLAAEAVRDAPVDAVSLESCGQMGLAHTGHHDRTADAWPPPAQRWLSVCCCAACRTSWAERGLDPARVVSALAADVRGEATVDFAEAILDARHEAARLMRERVLAAVAGLPVILHGNPDPWAAGPSPGLPAGEPLDVHAVLVPAWPAGEDSARAVASAVAAGHRVHAYVTALPPMPVDRVPGHAAALVAAGASGIHLYHLGLASAPRLAALRRTVERLESS</sequence>